<protein>
    <submittedName>
        <fullName evidence="1">Uncharacterized protein</fullName>
    </submittedName>
</protein>
<accession>A0A0D7CT91</accession>
<dbReference type="Proteomes" id="UP000032458">
    <property type="component" value="Unassembled WGS sequence"/>
</dbReference>
<organism evidence="1 2">
    <name type="scientific">Streptomyces natalensis ATCC 27448</name>
    <dbReference type="NCBI Taxonomy" id="1240678"/>
    <lineage>
        <taxon>Bacteria</taxon>
        <taxon>Bacillati</taxon>
        <taxon>Actinomycetota</taxon>
        <taxon>Actinomycetes</taxon>
        <taxon>Kitasatosporales</taxon>
        <taxon>Streptomycetaceae</taxon>
        <taxon>Streptomyces</taxon>
    </lineage>
</organism>
<dbReference type="EMBL" id="JRKI01000003">
    <property type="protein sequence ID" value="KIZ19246.1"/>
    <property type="molecule type" value="Genomic_DNA"/>
</dbReference>
<name>A0A0D7CT91_9ACTN</name>
<comment type="caution">
    <text evidence="1">The sequence shown here is derived from an EMBL/GenBank/DDBJ whole genome shotgun (WGS) entry which is preliminary data.</text>
</comment>
<sequence length="88" mass="9263">MGSIGVSLLSGPDGPAAALELLPDARPFLVEEYVEGDAYSVDGVFWDGVARVLAIAEKEKAAPPHFVEVGHVLPAELPDLARGRSPVR</sequence>
<evidence type="ECO:0000313" key="2">
    <source>
        <dbReference type="Proteomes" id="UP000032458"/>
    </source>
</evidence>
<dbReference type="Pfam" id="PF13535">
    <property type="entry name" value="ATP-grasp_4"/>
    <property type="match status" value="1"/>
</dbReference>
<evidence type="ECO:0000313" key="1">
    <source>
        <dbReference type="EMBL" id="KIZ19246.1"/>
    </source>
</evidence>
<dbReference type="Gene3D" id="3.30.470.20">
    <property type="entry name" value="ATP-grasp fold, B domain"/>
    <property type="match status" value="1"/>
</dbReference>
<proteinExistence type="predicted"/>
<reference evidence="1 2" key="1">
    <citation type="submission" date="2014-09" db="EMBL/GenBank/DDBJ databases">
        <title>Draft genome sequence of Streptomyces natalensis ATCC 27448, producer of the antifungal pimaricin.</title>
        <authorList>
            <person name="Mendes M.V."/>
            <person name="Beites T."/>
            <person name="Pires S."/>
            <person name="Santos C.L."/>
            <person name="Moradas-Ferreira P."/>
        </authorList>
    </citation>
    <scope>NUCLEOTIDE SEQUENCE [LARGE SCALE GENOMIC DNA]</scope>
    <source>
        <strain evidence="1 2">ATCC 27448</strain>
    </source>
</reference>
<dbReference type="AlphaFoldDB" id="A0A0D7CT91"/>
<gene>
    <name evidence="1" type="ORF">SNA_01520</name>
</gene>
<dbReference type="SUPFAM" id="SSF56059">
    <property type="entry name" value="Glutathione synthetase ATP-binding domain-like"/>
    <property type="match status" value="1"/>
</dbReference>
<keyword evidence="2" id="KW-1185">Reference proteome</keyword>
<dbReference type="PATRIC" id="fig|1240678.4.peg.328"/>